<keyword evidence="5 9" id="KW-1133">Transmembrane helix</keyword>
<organism evidence="10 11">
    <name type="scientific">Stichopus japonicus</name>
    <name type="common">Sea cucumber</name>
    <dbReference type="NCBI Taxonomy" id="307972"/>
    <lineage>
        <taxon>Eukaryota</taxon>
        <taxon>Metazoa</taxon>
        <taxon>Echinodermata</taxon>
        <taxon>Eleutherozoa</taxon>
        <taxon>Echinozoa</taxon>
        <taxon>Holothuroidea</taxon>
        <taxon>Aspidochirotacea</taxon>
        <taxon>Aspidochirotida</taxon>
        <taxon>Stichopodidae</taxon>
        <taxon>Apostichopus</taxon>
    </lineage>
</organism>
<keyword evidence="4 9" id="KW-0812">Transmembrane</keyword>
<keyword evidence="3" id="KW-0963">Cytoplasm</keyword>
<sequence length="216" mass="23526">MTSNSNRSNHQELEEDESESSVPTHLTLLMIQIVALCLAIPHLFIAAASVLIGLALVSKAPVVLANTIAPIWSGGIYFVTGLFGLFAVKRKTSYTMCCFAGFSVVSLMAGTISLQLLRVGIIDNTTDGQVSLKEDIDTSTVVAMALAGAECITSVLSGIAGFMLANSLRQWSGLEETAEPTKEQLMAERQEEIRKQKQQEKRLMQKARLARTYQKM</sequence>
<feature type="transmembrane region" description="Helical" evidence="9">
    <location>
        <begin position="100"/>
        <end position="121"/>
    </location>
</feature>
<name>A0A2G8LIC5_STIJA</name>
<evidence type="ECO:0000256" key="9">
    <source>
        <dbReference type="SAM" id="Phobius"/>
    </source>
</evidence>
<evidence type="ECO:0000256" key="8">
    <source>
        <dbReference type="SAM" id="Coils"/>
    </source>
</evidence>
<comment type="caution">
    <text evidence="10">The sequence shown here is derived from an EMBL/GenBank/DDBJ whole genome shotgun (WGS) entry which is preliminary data.</text>
</comment>
<evidence type="ECO:0000256" key="7">
    <source>
        <dbReference type="ARBA" id="ARBA00044525"/>
    </source>
</evidence>
<dbReference type="InterPro" id="IPR007237">
    <property type="entry name" value="CD20-like"/>
</dbReference>
<evidence type="ECO:0000256" key="3">
    <source>
        <dbReference type="ARBA" id="ARBA00022490"/>
    </source>
</evidence>
<evidence type="ECO:0000256" key="4">
    <source>
        <dbReference type="ARBA" id="ARBA00022692"/>
    </source>
</evidence>
<keyword evidence="11" id="KW-1185">Reference proteome</keyword>
<protein>
    <recommendedName>
        <fullName evidence="7">Transmembrane protein 196</fullName>
    </recommendedName>
</protein>
<keyword evidence="8" id="KW-0175">Coiled coil</keyword>
<dbReference type="STRING" id="307972.A0A2G8LIC5"/>
<comment type="subcellular location">
    <subcellularLocation>
        <location evidence="2">Cytoplasm</location>
    </subcellularLocation>
    <subcellularLocation>
        <location evidence="1">Membrane</location>
        <topology evidence="1">Multi-pass membrane protein</topology>
    </subcellularLocation>
</comment>
<evidence type="ECO:0000256" key="2">
    <source>
        <dbReference type="ARBA" id="ARBA00004496"/>
    </source>
</evidence>
<dbReference type="EMBL" id="MRZV01000068">
    <property type="protein sequence ID" value="PIK60003.1"/>
    <property type="molecule type" value="Genomic_DNA"/>
</dbReference>
<evidence type="ECO:0000313" key="10">
    <source>
        <dbReference type="EMBL" id="PIK60003.1"/>
    </source>
</evidence>
<evidence type="ECO:0000313" key="11">
    <source>
        <dbReference type="Proteomes" id="UP000230750"/>
    </source>
</evidence>
<feature type="coiled-coil region" evidence="8">
    <location>
        <begin position="182"/>
        <end position="210"/>
    </location>
</feature>
<dbReference type="Proteomes" id="UP000230750">
    <property type="component" value="Unassembled WGS sequence"/>
</dbReference>
<dbReference type="Pfam" id="PF04103">
    <property type="entry name" value="CD20"/>
    <property type="match status" value="1"/>
</dbReference>
<dbReference type="InterPro" id="IPR037661">
    <property type="entry name" value="TMEM196"/>
</dbReference>
<accession>A0A2G8LIC5</accession>
<reference evidence="10 11" key="1">
    <citation type="journal article" date="2017" name="PLoS Biol.">
        <title>The sea cucumber genome provides insights into morphological evolution and visceral regeneration.</title>
        <authorList>
            <person name="Zhang X."/>
            <person name="Sun L."/>
            <person name="Yuan J."/>
            <person name="Sun Y."/>
            <person name="Gao Y."/>
            <person name="Zhang L."/>
            <person name="Li S."/>
            <person name="Dai H."/>
            <person name="Hamel J.F."/>
            <person name="Liu C."/>
            <person name="Yu Y."/>
            <person name="Liu S."/>
            <person name="Lin W."/>
            <person name="Guo K."/>
            <person name="Jin S."/>
            <person name="Xu P."/>
            <person name="Storey K.B."/>
            <person name="Huan P."/>
            <person name="Zhang T."/>
            <person name="Zhou Y."/>
            <person name="Zhang J."/>
            <person name="Lin C."/>
            <person name="Li X."/>
            <person name="Xing L."/>
            <person name="Huo D."/>
            <person name="Sun M."/>
            <person name="Wang L."/>
            <person name="Mercier A."/>
            <person name="Li F."/>
            <person name="Yang H."/>
            <person name="Xiang J."/>
        </authorList>
    </citation>
    <scope>NUCLEOTIDE SEQUENCE [LARGE SCALE GENOMIC DNA]</scope>
    <source>
        <strain evidence="10">Shaxun</strain>
        <tissue evidence="10">Muscle</tissue>
    </source>
</reference>
<proteinExistence type="predicted"/>
<dbReference type="PANTHER" id="PTHR28681:SF1">
    <property type="entry name" value="TRANSMEMBRANE PROTEIN 196"/>
    <property type="match status" value="1"/>
</dbReference>
<keyword evidence="6 9" id="KW-0472">Membrane</keyword>
<dbReference type="GO" id="GO:0016020">
    <property type="term" value="C:membrane"/>
    <property type="evidence" value="ECO:0007669"/>
    <property type="project" value="UniProtKB-SubCell"/>
</dbReference>
<dbReference type="AlphaFoldDB" id="A0A2G8LIC5"/>
<feature type="transmembrane region" description="Helical" evidence="9">
    <location>
        <begin position="141"/>
        <end position="165"/>
    </location>
</feature>
<gene>
    <name evidence="10" type="ORF">BSL78_03082</name>
</gene>
<evidence type="ECO:0000256" key="6">
    <source>
        <dbReference type="ARBA" id="ARBA00023136"/>
    </source>
</evidence>
<dbReference type="PANTHER" id="PTHR28681">
    <property type="entry name" value="TRANSMEMBRANE PROTEIN 196"/>
    <property type="match status" value="1"/>
</dbReference>
<evidence type="ECO:0000256" key="5">
    <source>
        <dbReference type="ARBA" id="ARBA00022989"/>
    </source>
</evidence>
<feature type="transmembrane region" description="Helical" evidence="9">
    <location>
        <begin position="33"/>
        <end position="57"/>
    </location>
</feature>
<dbReference type="OrthoDB" id="10016951at2759"/>
<dbReference type="GO" id="GO:0005737">
    <property type="term" value="C:cytoplasm"/>
    <property type="evidence" value="ECO:0007669"/>
    <property type="project" value="UniProtKB-SubCell"/>
</dbReference>
<evidence type="ECO:0000256" key="1">
    <source>
        <dbReference type="ARBA" id="ARBA00004141"/>
    </source>
</evidence>
<feature type="transmembrane region" description="Helical" evidence="9">
    <location>
        <begin position="69"/>
        <end position="88"/>
    </location>
</feature>